<dbReference type="InterPro" id="IPR051401">
    <property type="entry name" value="GtrA_CellWall_Glycosyl"/>
</dbReference>
<proteinExistence type="inferred from homology"/>
<feature type="domain" description="GtrA/DPMS transmembrane" evidence="7">
    <location>
        <begin position="21"/>
        <end position="137"/>
    </location>
</feature>
<keyword evidence="3 6" id="KW-0812">Transmembrane</keyword>
<accession>A0A3B0S6T7</accession>
<evidence type="ECO:0000256" key="4">
    <source>
        <dbReference type="ARBA" id="ARBA00022989"/>
    </source>
</evidence>
<comment type="similarity">
    <text evidence="2">Belongs to the GtrA family.</text>
</comment>
<dbReference type="GO" id="GO:0000271">
    <property type="term" value="P:polysaccharide biosynthetic process"/>
    <property type="evidence" value="ECO:0007669"/>
    <property type="project" value="InterPro"/>
</dbReference>
<feature type="transmembrane region" description="Helical" evidence="6">
    <location>
        <begin position="45"/>
        <end position="64"/>
    </location>
</feature>
<evidence type="ECO:0000256" key="1">
    <source>
        <dbReference type="ARBA" id="ARBA00004141"/>
    </source>
</evidence>
<organism evidence="8">
    <name type="scientific">hydrothermal vent metagenome</name>
    <dbReference type="NCBI Taxonomy" id="652676"/>
    <lineage>
        <taxon>unclassified sequences</taxon>
        <taxon>metagenomes</taxon>
        <taxon>ecological metagenomes</taxon>
    </lineage>
</organism>
<dbReference type="Pfam" id="PF04138">
    <property type="entry name" value="GtrA_DPMS_TM"/>
    <property type="match status" value="1"/>
</dbReference>
<evidence type="ECO:0000259" key="7">
    <source>
        <dbReference type="Pfam" id="PF04138"/>
    </source>
</evidence>
<sequence>MKRYLASFVSKKAMGQVVKMGIIGVGNTLFYFLVFNVLRTLGMDLRPANVAAFAIGTALAYILNRKWTFDADDATGSLRETAKFFGVNVVALAVTDQIIAFAARRFELSRLGENAVLVIASGIILLPKFAAYRDLVFGSDLNDNPDNVDTEAVS</sequence>
<evidence type="ECO:0000313" key="8">
    <source>
        <dbReference type="EMBL" id="VAV99612.1"/>
    </source>
</evidence>
<dbReference type="EMBL" id="UOEK01000167">
    <property type="protein sequence ID" value="VAV99612.1"/>
    <property type="molecule type" value="Genomic_DNA"/>
</dbReference>
<keyword evidence="4 6" id="KW-1133">Transmembrane helix</keyword>
<keyword evidence="5 6" id="KW-0472">Membrane</keyword>
<dbReference type="GO" id="GO:0005886">
    <property type="term" value="C:plasma membrane"/>
    <property type="evidence" value="ECO:0007669"/>
    <property type="project" value="TreeGrafter"/>
</dbReference>
<name>A0A3B0S6T7_9ZZZZ</name>
<protein>
    <recommendedName>
        <fullName evidence="7">GtrA/DPMS transmembrane domain-containing protein</fullName>
    </recommendedName>
</protein>
<evidence type="ECO:0000256" key="3">
    <source>
        <dbReference type="ARBA" id="ARBA00022692"/>
    </source>
</evidence>
<dbReference type="AlphaFoldDB" id="A0A3B0S6T7"/>
<dbReference type="PANTHER" id="PTHR38459:SF1">
    <property type="entry name" value="PROPHAGE BACTOPRENOL-LINKED GLUCOSE TRANSLOCASE HOMOLOG"/>
    <property type="match status" value="1"/>
</dbReference>
<evidence type="ECO:0000256" key="6">
    <source>
        <dbReference type="SAM" id="Phobius"/>
    </source>
</evidence>
<comment type="subcellular location">
    <subcellularLocation>
        <location evidence="1">Membrane</location>
        <topology evidence="1">Multi-pass membrane protein</topology>
    </subcellularLocation>
</comment>
<reference evidence="8" key="1">
    <citation type="submission" date="2018-06" db="EMBL/GenBank/DDBJ databases">
        <authorList>
            <person name="Zhirakovskaya E."/>
        </authorList>
    </citation>
    <scope>NUCLEOTIDE SEQUENCE</scope>
</reference>
<feature type="transmembrane region" description="Helical" evidence="6">
    <location>
        <begin position="84"/>
        <end position="103"/>
    </location>
</feature>
<dbReference type="InterPro" id="IPR007267">
    <property type="entry name" value="GtrA_DPMS_TM"/>
</dbReference>
<gene>
    <name evidence="8" type="ORF">MNBD_ACTINO02-97</name>
</gene>
<dbReference type="PANTHER" id="PTHR38459">
    <property type="entry name" value="PROPHAGE BACTOPRENOL-LINKED GLUCOSE TRANSLOCASE HOMOLOG"/>
    <property type="match status" value="1"/>
</dbReference>
<evidence type="ECO:0000256" key="2">
    <source>
        <dbReference type="ARBA" id="ARBA00009399"/>
    </source>
</evidence>
<evidence type="ECO:0000256" key="5">
    <source>
        <dbReference type="ARBA" id="ARBA00023136"/>
    </source>
</evidence>
<feature type="transmembrane region" description="Helical" evidence="6">
    <location>
        <begin position="20"/>
        <end position="38"/>
    </location>
</feature>